<evidence type="ECO:0000313" key="4">
    <source>
        <dbReference type="Proteomes" id="UP000002620"/>
    </source>
</evidence>
<dbReference type="Proteomes" id="UP000002620">
    <property type="component" value="Chromosome"/>
</dbReference>
<dbReference type="Pfam" id="PF04014">
    <property type="entry name" value="MazE_antitoxin"/>
    <property type="match status" value="1"/>
</dbReference>
<dbReference type="eggNOG" id="COG2002">
    <property type="taxonomic scope" value="Bacteria"/>
</dbReference>
<sequence length="83" mass="9362">MFAKLSKKGQITLPAEVRRLLKLRPGARVRFVVEKDAARILPAEGGIESLKGVVKVDTPQDFKAARHKAMEERSREKAPRARR</sequence>
<dbReference type="InterPro" id="IPR007159">
    <property type="entry name" value="SpoVT-AbrB_dom"/>
</dbReference>
<dbReference type="HOGENOM" id="CLU_158484_2_1_9"/>
<keyword evidence="4" id="KW-1185">Reference proteome</keyword>
<dbReference type="Gene3D" id="2.10.260.10">
    <property type="match status" value="1"/>
</dbReference>
<proteinExistence type="predicted"/>
<gene>
    <name evidence="3" type="ordered locus">Adeg_1055</name>
</gene>
<dbReference type="RefSeq" id="WP_015739063.1">
    <property type="nucleotide sequence ID" value="NC_013385.1"/>
</dbReference>
<reference evidence="3 4" key="1">
    <citation type="submission" date="2009-10" db="EMBL/GenBank/DDBJ databases">
        <title>Complete sequence of chromosome of Ammonifex degensii KC4.</title>
        <authorList>
            <consortium name="US DOE Joint Genome Institute"/>
            <person name="Kerfeld C."/>
            <person name="Goodner B."/>
            <person name="Huber H."/>
            <person name="Stetter K."/>
            <person name="Lucas S."/>
            <person name="Copeland A."/>
            <person name="Lapidus A."/>
            <person name="Glavina del Rio T."/>
            <person name="Dalin E."/>
            <person name="Tice H."/>
            <person name="Bruce D."/>
            <person name="Goodwin L."/>
            <person name="Pitluck S."/>
            <person name="Saunders E."/>
            <person name="Brettin T."/>
            <person name="Detter J.C."/>
            <person name="Han C."/>
            <person name="Larimer F."/>
            <person name="Land M."/>
            <person name="Hauser L."/>
            <person name="Kyrpides N."/>
            <person name="Ovchinnikova G."/>
            <person name="Richardson P."/>
        </authorList>
    </citation>
    <scope>NUCLEOTIDE SEQUENCE [LARGE SCALE GENOMIC DNA]</scope>
    <source>
        <strain evidence="4">DSM 10501 / KC4</strain>
    </source>
</reference>
<feature type="domain" description="SpoVT-AbrB" evidence="2">
    <location>
        <begin position="3"/>
        <end position="48"/>
    </location>
</feature>
<dbReference type="SMART" id="SM00966">
    <property type="entry name" value="SpoVT_AbrB"/>
    <property type="match status" value="1"/>
</dbReference>
<evidence type="ECO:0000313" key="3">
    <source>
        <dbReference type="EMBL" id="ACX52186.1"/>
    </source>
</evidence>
<evidence type="ECO:0000259" key="2">
    <source>
        <dbReference type="SMART" id="SM00966"/>
    </source>
</evidence>
<feature type="region of interest" description="Disordered" evidence="1">
    <location>
        <begin position="64"/>
        <end position="83"/>
    </location>
</feature>
<dbReference type="NCBIfam" id="TIGR01439">
    <property type="entry name" value="lp_hng_hel_AbrB"/>
    <property type="match status" value="1"/>
</dbReference>
<dbReference type="KEGG" id="adg:Adeg_1055"/>
<evidence type="ECO:0000256" key="1">
    <source>
        <dbReference type="SAM" id="MobiDB-lite"/>
    </source>
</evidence>
<dbReference type="AlphaFoldDB" id="C9RD59"/>
<dbReference type="GO" id="GO:0003677">
    <property type="term" value="F:DNA binding"/>
    <property type="evidence" value="ECO:0007669"/>
    <property type="project" value="InterPro"/>
</dbReference>
<dbReference type="SUPFAM" id="SSF89447">
    <property type="entry name" value="AbrB/MazE/MraZ-like"/>
    <property type="match status" value="1"/>
</dbReference>
<dbReference type="EMBL" id="CP001785">
    <property type="protein sequence ID" value="ACX52186.1"/>
    <property type="molecule type" value="Genomic_DNA"/>
</dbReference>
<accession>C9RD59</accession>
<name>C9RD59_AMMDK</name>
<dbReference type="OrthoDB" id="9811597at2"/>
<organism evidence="3 4">
    <name type="scientific">Ammonifex degensii (strain DSM 10501 / KC4)</name>
    <dbReference type="NCBI Taxonomy" id="429009"/>
    <lineage>
        <taxon>Bacteria</taxon>
        <taxon>Bacillati</taxon>
        <taxon>Bacillota</taxon>
        <taxon>Clostridia</taxon>
        <taxon>Thermoanaerobacterales</taxon>
        <taxon>Thermoanaerobacteraceae</taxon>
        <taxon>Ammonifex</taxon>
    </lineage>
</organism>
<dbReference type="InterPro" id="IPR037914">
    <property type="entry name" value="SpoVT-AbrB_sf"/>
</dbReference>
<protein>
    <submittedName>
        <fullName evidence="3">Transcriptional regulator, AbrB family</fullName>
    </submittedName>
</protein>